<dbReference type="Gene3D" id="3.60.10.10">
    <property type="entry name" value="Endonuclease/exonuclease/phosphatase"/>
    <property type="match status" value="1"/>
</dbReference>
<dbReference type="EMBL" id="PKPP01004847">
    <property type="protein sequence ID" value="PWA62539.1"/>
    <property type="molecule type" value="Genomic_DNA"/>
</dbReference>
<feature type="transmembrane region" description="Helical" evidence="2">
    <location>
        <begin position="385"/>
        <end position="406"/>
    </location>
</feature>
<reference evidence="3 4" key="1">
    <citation type="journal article" date="2018" name="Mol. Plant">
        <title>The genome of Artemisia annua provides insight into the evolution of Asteraceae family and artemisinin biosynthesis.</title>
        <authorList>
            <person name="Shen Q."/>
            <person name="Zhang L."/>
            <person name="Liao Z."/>
            <person name="Wang S."/>
            <person name="Yan T."/>
            <person name="Shi P."/>
            <person name="Liu M."/>
            <person name="Fu X."/>
            <person name="Pan Q."/>
            <person name="Wang Y."/>
            <person name="Lv Z."/>
            <person name="Lu X."/>
            <person name="Zhang F."/>
            <person name="Jiang W."/>
            <person name="Ma Y."/>
            <person name="Chen M."/>
            <person name="Hao X."/>
            <person name="Li L."/>
            <person name="Tang Y."/>
            <person name="Lv G."/>
            <person name="Zhou Y."/>
            <person name="Sun X."/>
            <person name="Brodelius P.E."/>
            <person name="Rose J.K.C."/>
            <person name="Tang K."/>
        </authorList>
    </citation>
    <scope>NUCLEOTIDE SEQUENCE [LARGE SCALE GENOMIC DNA]</scope>
    <source>
        <strain evidence="4">cv. Huhao1</strain>
        <tissue evidence="3">Leaf</tissue>
    </source>
</reference>
<keyword evidence="4" id="KW-1185">Reference proteome</keyword>
<keyword evidence="3" id="KW-0695">RNA-directed DNA polymerase</keyword>
<protein>
    <submittedName>
        <fullName evidence="3">RNA-directed DNA polymerase, eukaryota, Reverse transcriptase zinc-binding domain protein</fullName>
    </submittedName>
</protein>
<feature type="transmembrane region" description="Helical" evidence="2">
    <location>
        <begin position="355"/>
        <end position="373"/>
    </location>
</feature>
<feature type="compositionally biased region" description="Polar residues" evidence="1">
    <location>
        <begin position="1"/>
        <end position="21"/>
    </location>
</feature>
<dbReference type="Proteomes" id="UP000245207">
    <property type="component" value="Unassembled WGS sequence"/>
</dbReference>
<keyword evidence="2" id="KW-0812">Transmembrane</keyword>
<name>A0A2U1MMR0_ARTAN</name>
<accession>A0A2U1MMR0</accession>
<dbReference type="GO" id="GO:0003964">
    <property type="term" value="F:RNA-directed DNA polymerase activity"/>
    <property type="evidence" value="ECO:0007669"/>
    <property type="project" value="UniProtKB-KW"/>
</dbReference>
<gene>
    <name evidence="3" type="ORF">CTI12_AA363080</name>
</gene>
<proteinExistence type="predicted"/>
<dbReference type="SUPFAM" id="SSF56219">
    <property type="entry name" value="DNase I-like"/>
    <property type="match status" value="1"/>
</dbReference>
<feature type="transmembrane region" description="Helical" evidence="2">
    <location>
        <begin position="418"/>
        <end position="438"/>
    </location>
</feature>
<feature type="region of interest" description="Disordered" evidence="1">
    <location>
        <begin position="1"/>
        <end position="99"/>
    </location>
</feature>
<dbReference type="OrthoDB" id="498125at2759"/>
<comment type="caution">
    <text evidence="3">The sequence shown here is derived from an EMBL/GenBank/DDBJ whole genome shotgun (WGS) entry which is preliminary data.</text>
</comment>
<keyword evidence="3" id="KW-0808">Transferase</keyword>
<evidence type="ECO:0000313" key="3">
    <source>
        <dbReference type="EMBL" id="PWA62539.1"/>
    </source>
</evidence>
<dbReference type="STRING" id="35608.A0A2U1MMR0"/>
<organism evidence="3 4">
    <name type="scientific">Artemisia annua</name>
    <name type="common">Sweet wormwood</name>
    <dbReference type="NCBI Taxonomy" id="35608"/>
    <lineage>
        <taxon>Eukaryota</taxon>
        <taxon>Viridiplantae</taxon>
        <taxon>Streptophyta</taxon>
        <taxon>Embryophyta</taxon>
        <taxon>Tracheophyta</taxon>
        <taxon>Spermatophyta</taxon>
        <taxon>Magnoliopsida</taxon>
        <taxon>eudicotyledons</taxon>
        <taxon>Gunneridae</taxon>
        <taxon>Pentapetalae</taxon>
        <taxon>asterids</taxon>
        <taxon>campanulids</taxon>
        <taxon>Asterales</taxon>
        <taxon>Asteraceae</taxon>
        <taxon>Asteroideae</taxon>
        <taxon>Anthemideae</taxon>
        <taxon>Artemisiinae</taxon>
        <taxon>Artemisia</taxon>
    </lineage>
</organism>
<evidence type="ECO:0000256" key="2">
    <source>
        <dbReference type="SAM" id="Phobius"/>
    </source>
</evidence>
<keyword evidence="3" id="KW-0548">Nucleotidyltransferase</keyword>
<dbReference type="AlphaFoldDB" id="A0A2U1MMR0"/>
<sequence>MSPTVSENISGHACTNSGNNEIQKELEDAVYETATVRRDKREVSPSSSVGSGGDRLRKKRKSLNEEAFGGDEVEKTFNKGKMNDDSNKNKKKVGRKSVTKAKEVARRVGVVGLGENKEGVSDIYKEYHKKEGNKNEIFRFGSTKDGEVDSSRCILDMEQVKEVGGMIGVSWSIAEEEKKRWTSELAGNKGDVVADEQRVWGKRGKKIGLDLLLRTRNRISLDYKKQKVIEGIWGGKGYGFSQLPANGNSGVILLIWDTKIFTCKEAVGDERFIAIKGLWKGKLEEIFLVCIYGPHISQQKASLWDRLAVLMDRWRGAWCIFGDLNVVRSYEDRFNSQVNAKEMNDFNEFINDTRLIIQVQNFFVTVILVLSASSDYERPAIWNSYGTTVIASLGTTVMTLVDHLLMSMQSKWPWFHGRLYSSVGLVIYDCTGFLLWLVSEICIRF</sequence>
<keyword evidence="2" id="KW-0472">Membrane</keyword>
<evidence type="ECO:0000313" key="4">
    <source>
        <dbReference type="Proteomes" id="UP000245207"/>
    </source>
</evidence>
<feature type="compositionally biased region" description="Basic and acidic residues" evidence="1">
    <location>
        <begin position="72"/>
        <end position="88"/>
    </location>
</feature>
<evidence type="ECO:0000256" key="1">
    <source>
        <dbReference type="SAM" id="MobiDB-lite"/>
    </source>
</evidence>
<dbReference type="InterPro" id="IPR036691">
    <property type="entry name" value="Endo/exonu/phosph_ase_sf"/>
</dbReference>
<keyword evidence="2" id="KW-1133">Transmembrane helix</keyword>
<feature type="compositionally biased region" description="Basic residues" evidence="1">
    <location>
        <begin position="89"/>
        <end position="99"/>
    </location>
</feature>